<evidence type="ECO:0000313" key="12">
    <source>
        <dbReference type="Proteomes" id="UP000019335"/>
    </source>
</evidence>
<comment type="subcellular location">
    <subcellularLocation>
        <location evidence="1">Membrane</location>
        <topology evidence="1">Multi-pass membrane protein</topology>
    </subcellularLocation>
</comment>
<feature type="transmembrane region" description="Helical" evidence="10">
    <location>
        <begin position="165"/>
        <end position="181"/>
    </location>
</feature>
<accession>W7TSM8</accession>
<dbReference type="OrthoDB" id="434092at2759"/>
<organism evidence="11 12">
    <name type="scientific">Nannochloropsis gaditana</name>
    <dbReference type="NCBI Taxonomy" id="72520"/>
    <lineage>
        <taxon>Eukaryota</taxon>
        <taxon>Sar</taxon>
        <taxon>Stramenopiles</taxon>
        <taxon>Ochrophyta</taxon>
        <taxon>Eustigmatophyceae</taxon>
        <taxon>Eustigmatales</taxon>
        <taxon>Monodopsidaceae</taxon>
        <taxon>Nannochloropsis</taxon>
    </lineage>
</organism>
<proteinExistence type="inferred from homology"/>
<dbReference type="GO" id="GO:0030148">
    <property type="term" value="P:sphingolipid biosynthetic process"/>
    <property type="evidence" value="ECO:0007669"/>
    <property type="project" value="TreeGrafter"/>
</dbReference>
<dbReference type="GO" id="GO:0034626">
    <property type="term" value="P:fatty acid elongation, polyunsaturated fatty acid"/>
    <property type="evidence" value="ECO:0007669"/>
    <property type="project" value="TreeGrafter"/>
</dbReference>
<feature type="transmembrane region" description="Helical" evidence="10">
    <location>
        <begin position="89"/>
        <end position="112"/>
    </location>
</feature>
<dbReference type="GO" id="GO:0019367">
    <property type="term" value="P:fatty acid elongation, saturated fatty acid"/>
    <property type="evidence" value="ECO:0007669"/>
    <property type="project" value="TreeGrafter"/>
</dbReference>
<comment type="similarity">
    <text evidence="10">Belongs to the ELO family.</text>
</comment>
<dbReference type="PANTHER" id="PTHR11157:SF140">
    <property type="entry name" value="ELONGATION OF FATTY ACIDS PROTEIN"/>
    <property type="match status" value="1"/>
</dbReference>
<keyword evidence="5 10" id="KW-0276">Fatty acid metabolism</keyword>
<keyword evidence="9 10" id="KW-0275">Fatty acid biosynthesis</keyword>
<keyword evidence="4 10" id="KW-0812">Transmembrane</keyword>
<name>W7TSM8_9STRA</name>
<dbReference type="AlphaFoldDB" id="W7TSM8"/>
<feature type="transmembrane region" description="Helical" evidence="10">
    <location>
        <begin position="219"/>
        <end position="241"/>
    </location>
</feature>
<evidence type="ECO:0000256" key="5">
    <source>
        <dbReference type="ARBA" id="ARBA00022832"/>
    </source>
</evidence>
<evidence type="ECO:0000256" key="1">
    <source>
        <dbReference type="ARBA" id="ARBA00004141"/>
    </source>
</evidence>
<feature type="transmembrane region" description="Helical" evidence="10">
    <location>
        <begin position="187"/>
        <end position="207"/>
    </location>
</feature>
<keyword evidence="12" id="KW-1185">Reference proteome</keyword>
<dbReference type="InterPro" id="IPR002076">
    <property type="entry name" value="ELO_fam"/>
</dbReference>
<evidence type="ECO:0000256" key="3">
    <source>
        <dbReference type="ARBA" id="ARBA00022679"/>
    </source>
</evidence>
<reference evidence="11 12" key="1">
    <citation type="journal article" date="2014" name="Mol. Plant">
        <title>Chromosome Scale Genome Assembly and Transcriptome Profiling of Nannochloropsis gaditana in Nitrogen Depletion.</title>
        <authorList>
            <person name="Corteggiani Carpinelli E."/>
            <person name="Telatin A."/>
            <person name="Vitulo N."/>
            <person name="Forcato C."/>
            <person name="D'Angelo M."/>
            <person name="Schiavon R."/>
            <person name="Vezzi A."/>
            <person name="Giacometti G.M."/>
            <person name="Morosinotto T."/>
            <person name="Valle G."/>
        </authorList>
    </citation>
    <scope>NUCLEOTIDE SEQUENCE [LARGE SCALE GENOMIC DNA]</scope>
    <source>
        <strain evidence="11 12">B-31</strain>
    </source>
</reference>
<keyword evidence="8 10" id="KW-0472">Membrane</keyword>
<comment type="catalytic activity">
    <reaction evidence="10">
        <text>an acyl-CoA + malonyl-CoA + H(+) = a 3-oxoacyl-CoA + CO2 + CoA</text>
        <dbReference type="Rhea" id="RHEA:50252"/>
        <dbReference type="ChEBI" id="CHEBI:15378"/>
        <dbReference type="ChEBI" id="CHEBI:16526"/>
        <dbReference type="ChEBI" id="CHEBI:57287"/>
        <dbReference type="ChEBI" id="CHEBI:57384"/>
        <dbReference type="ChEBI" id="CHEBI:58342"/>
        <dbReference type="ChEBI" id="CHEBI:90726"/>
    </reaction>
    <physiologicalReaction direction="left-to-right" evidence="10">
        <dbReference type="Rhea" id="RHEA:50253"/>
    </physiologicalReaction>
</comment>
<keyword evidence="2 10" id="KW-0444">Lipid biosynthesis</keyword>
<evidence type="ECO:0000256" key="4">
    <source>
        <dbReference type="ARBA" id="ARBA00022692"/>
    </source>
</evidence>
<dbReference type="PROSITE" id="PS01188">
    <property type="entry name" value="ELO"/>
    <property type="match status" value="1"/>
</dbReference>
<keyword evidence="7 10" id="KW-0443">Lipid metabolism</keyword>
<dbReference type="EC" id="2.3.1.-" evidence="10"/>
<dbReference type="Proteomes" id="UP000019335">
    <property type="component" value="Chromosome 1"/>
</dbReference>
<feature type="transmembrane region" description="Helical" evidence="10">
    <location>
        <begin position="57"/>
        <end position="77"/>
    </location>
</feature>
<evidence type="ECO:0000256" key="8">
    <source>
        <dbReference type="ARBA" id="ARBA00023136"/>
    </source>
</evidence>
<comment type="caution">
    <text evidence="11">The sequence shown here is derived from an EMBL/GenBank/DDBJ whole genome shotgun (WGS) entry which is preliminary data.</text>
</comment>
<evidence type="ECO:0000256" key="10">
    <source>
        <dbReference type="RuleBase" id="RU361115"/>
    </source>
</evidence>
<dbReference type="Pfam" id="PF01151">
    <property type="entry name" value="ELO"/>
    <property type="match status" value="1"/>
</dbReference>
<sequence>MKSHHSLPLPYYIMAGYLADYQKTCAELTDAIFKWADPAGTMLKSPTRTWPLAGLDVALAIAAAYLVFVFVGSIVMKDAQPVKLYGLQFFYNISQVALCSYMCIEAVIQAYRNNYTLLPCEPFNTTNPPLGPLLWLFYISKIFDFADTVFIILGKKWSQLSFLHVYHHVTIFLVYWLNLNAGYDGDIFLTVILNGAIHTVMYAYYFLSMHTKDIWWKKYLTLFQIIQFLTMNAQAIYILGVGCKSFPTQITKLYLGYILSLLVLFLNFYFKTYSSPKPNGKKPKKANYLIEIDILRSTPVITTILQRHTHEGVHI</sequence>
<dbReference type="GO" id="GO:0009922">
    <property type="term" value="F:fatty acid elongase activity"/>
    <property type="evidence" value="ECO:0007669"/>
    <property type="project" value="InterPro"/>
</dbReference>
<dbReference type="PANTHER" id="PTHR11157">
    <property type="entry name" value="FATTY ACID ACYL TRANSFERASE-RELATED"/>
    <property type="match status" value="1"/>
</dbReference>
<protein>
    <recommendedName>
        <fullName evidence="10">Elongation of fatty acids protein</fullName>
        <ecNumber evidence="10">2.3.1.-</ecNumber>
    </recommendedName>
</protein>
<dbReference type="GO" id="GO:0042761">
    <property type="term" value="P:very long-chain fatty acid biosynthetic process"/>
    <property type="evidence" value="ECO:0007669"/>
    <property type="project" value="TreeGrafter"/>
</dbReference>
<evidence type="ECO:0000256" key="6">
    <source>
        <dbReference type="ARBA" id="ARBA00022989"/>
    </source>
</evidence>
<evidence type="ECO:0000256" key="2">
    <source>
        <dbReference type="ARBA" id="ARBA00022516"/>
    </source>
</evidence>
<keyword evidence="6 10" id="KW-1133">Transmembrane helix</keyword>
<dbReference type="GO" id="GO:0005789">
    <property type="term" value="C:endoplasmic reticulum membrane"/>
    <property type="evidence" value="ECO:0007669"/>
    <property type="project" value="TreeGrafter"/>
</dbReference>
<dbReference type="EMBL" id="AZIL01000038">
    <property type="protein sequence ID" value="EWM30230.1"/>
    <property type="molecule type" value="Genomic_DNA"/>
</dbReference>
<gene>
    <name evidence="11" type="primary">ELO</name>
    <name evidence="11" type="ORF">Naga_100003g8</name>
</gene>
<evidence type="ECO:0000256" key="9">
    <source>
        <dbReference type="ARBA" id="ARBA00023160"/>
    </source>
</evidence>
<dbReference type="InterPro" id="IPR030457">
    <property type="entry name" value="ELO_CS"/>
</dbReference>
<evidence type="ECO:0000256" key="7">
    <source>
        <dbReference type="ARBA" id="ARBA00023098"/>
    </source>
</evidence>
<feature type="transmembrane region" description="Helical" evidence="10">
    <location>
        <begin position="132"/>
        <end position="153"/>
    </location>
</feature>
<evidence type="ECO:0000313" key="11">
    <source>
        <dbReference type="EMBL" id="EWM30230.1"/>
    </source>
</evidence>
<feature type="transmembrane region" description="Helical" evidence="10">
    <location>
        <begin position="253"/>
        <end position="270"/>
    </location>
</feature>
<dbReference type="GO" id="GO:0034625">
    <property type="term" value="P:fatty acid elongation, monounsaturated fatty acid"/>
    <property type="evidence" value="ECO:0007669"/>
    <property type="project" value="TreeGrafter"/>
</dbReference>
<keyword evidence="3 10" id="KW-0808">Transferase</keyword>